<dbReference type="Gene3D" id="2.60.40.1180">
    <property type="entry name" value="Golgi alpha-mannosidase II"/>
    <property type="match status" value="2"/>
</dbReference>
<reference evidence="10" key="1">
    <citation type="journal article" date="2019" name="Int. J. Syst. Evol. Microbiol.">
        <title>The Global Catalogue of Microorganisms (GCM) 10K type strain sequencing project: providing services to taxonomists for standard genome sequencing and annotation.</title>
        <authorList>
            <consortium name="The Broad Institute Genomics Platform"/>
            <consortium name="The Broad Institute Genome Sequencing Center for Infectious Disease"/>
            <person name="Wu L."/>
            <person name="Ma J."/>
        </authorList>
    </citation>
    <scope>NUCLEOTIDE SEQUENCE [LARGE SCALE GENOMIC DNA]</scope>
    <source>
        <strain evidence="10">KCTC 3950</strain>
    </source>
</reference>
<proteinExistence type="inferred from homology"/>
<organism evidence="9 10">
    <name type="scientific">Paenibacillus gansuensis</name>
    <dbReference type="NCBI Taxonomy" id="306542"/>
    <lineage>
        <taxon>Bacteria</taxon>
        <taxon>Bacillati</taxon>
        <taxon>Bacillota</taxon>
        <taxon>Bacilli</taxon>
        <taxon>Bacillales</taxon>
        <taxon>Paenibacillaceae</taxon>
        <taxon>Paenibacillus</taxon>
    </lineage>
</organism>
<dbReference type="InterPro" id="IPR011013">
    <property type="entry name" value="Gal_mutarotase_sf_dom"/>
</dbReference>
<evidence type="ECO:0000259" key="7">
    <source>
        <dbReference type="Pfam" id="PF17137"/>
    </source>
</evidence>
<dbReference type="RefSeq" id="WP_377606270.1">
    <property type="nucleotide sequence ID" value="NZ_JBHUME010000015.1"/>
</dbReference>
<feature type="domain" description="Glycoside hydrolase family 31 TIM barrel" evidence="5">
    <location>
        <begin position="255"/>
        <end position="580"/>
    </location>
</feature>
<dbReference type="Pfam" id="PF13802">
    <property type="entry name" value="Gal_mutarotas_2"/>
    <property type="match status" value="1"/>
</dbReference>
<dbReference type="EMBL" id="JBHUME010000015">
    <property type="protein sequence ID" value="MFD2614897.1"/>
    <property type="molecule type" value="Genomic_DNA"/>
</dbReference>
<evidence type="ECO:0000313" key="10">
    <source>
        <dbReference type="Proteomes" id="UP001597541"/>
    </source>
</evidence>
<evidence type="ECO:0000259" key="8">
    <source>
        <dbReference type="Pfam" id="PF21365"/>
    </source>
</evidence>
<dbReference type="InterPro" id="IPR017853">
    <property type="entry name" value="GH"/>
</dbReference>
<dbReference type="InterPro" id="IPR048395">
    <property type="entry name" value="Glyco_hydro_31_C"/>
</dbReference>
<dbReference type="SUPFAM" id="SSF51445">
    <property type="entry name" value="(Trans)glycosidases"/>
    <property type="match status" value="1"/>
</dbReference>
<dbReference type="CDD" id="cd06604">
    <property type="entry name" value="GH31_glucosidase_II_MalA"/>
    <property type="match status" value="1"/>
</dbReference>
<dbReference type="GO" id="GO:0016798">
    <property type="term" value="F:hydrolase activity, acting on glycosyl bonds"/>
    <property type="evidence" value="ECO:0007669"/>
    <property type="project" value="UniProtKB-KW"/>
</dbReference>
<name>A0ABW5PHF7_9BACL</name>
<dbReference type="PANTHER" id="PTHR22762">
    <property type="entry name" value="ALPHA-GLUCOSIDASE"/>
    <property type="match status" value="1"/>
</dbReference>
<dbReference type="SUPFAM" id="SSF74650">
    <property type="entry name" value="Galactose mutarotase-like"/>
    <property type="match status" value="1"/>
</dbReference>
<feature type="domain" description="DUF5110" evidence="7">
    <location>
        <begin position="691"/>
        <end position="759"/>
    </location>
</feature>
<dbReference type="InterPro" id="IPR025887">
    <property type="entry name" value="Glyco_hydro_31_N_dom"/>
</dbReference>
<evidence type="ECO:0000313" key="9">
    <source>
        <dbReference type="EMBL" id="MFD2614897.1"/>
    </source>
</evidence>
<keyword evidence="10" id="KW-1185">Reference proteome</keyword>
<comment type="caution">
    <text evidence="9">The sequence shown here is derived from an EMBL/GenBank/DDBJ whole genome shotgun (WGS) entry which is preliminary data.</text>
</comment>
<evidence type="ECO:0000256" key="3">
    <source>
        <dbReference type="ARBA" id="ARBA00023295"/>
    </source>
</evidence>
<dbReference type="InterPro" id="IPR033403">
    <property type="entry name" value="DUF5110"/>
</dbReference>
<evidence type="ECO:0000259" key="6">
    <source>
        <dbReference type="Pfam" id="PF13802"/>
    </source>
</evidence>
<comment type="similarity">
    <text evidence="1 4">Belongs to the glycosyl hydrolase 31 family.</text>
</comment>
<dbReference type="Pfam" id="PF17137">
    <property type="entry name" value="DUF5110"/>
    <property type="match status" value="1"/>
</dbReference>
<dbReference type="InterPro" id="IPR030458">
    <property type="entry name" value="Glyco_hydro_31_AS"/>
</dbReference>
<dbReference type="Proteomes" id="UP001597541">
    <property type="component" value="Unassembled WGS sequence"/>
</dbReference>
<dbReference type="InterPro" id="IPR013780">
    <property type="entry name" value="Glyco_hydro_b"/>
</dbReference>
<evidence type="ECO:0000256" key="1">
    <source>
        <dbReference type="ARBA" id="ARBA00007806"/>
    </source>
</evidence>
<gene>
    <name evidence="9" type="ORF">ACFSUF_21000</name>
</gene>
<feature type="domain" description="Glycoside hydrolase family 31 N-terminal" evidence="6">
    <location>
        <begin position="48"/>
        <end position="213"/>
    </location>
</feature>
<dbReference type="Pfam" id="PF21365">
    <property type="entry name" value="Glyco_hydro_31_3rd"/>
    <property type="match status" value="1"/>
</dbReference>
<evidence type="ECO:0000259" key="5">
    <source>
        <dbReference type="Pfam" id="PF01055"/>
    </source>
</evidence>
<dbReference type="EC" id="3.2.1.-" evidence="9"/>
<dbReference type="Gene3D" id="3.20.20.80">
    <property type="entry name" value="Glycosidases"/>
    <property type="match status" value="2"/>
</dbReference>
<dbReference type="PROSITE" id="PS00129">
    <property type="entry name" value="GLYCOSYL_HYDROL_F31_1"/>
    <property type="match status" value="1"/>
</dbReference>
<dbReference type="SUPFAM" id="SSF51011">
    <property type="entry name" value="Glycosyl hydrolase domain"/>
    <property type="match status" value="1"/>
</dbReference>
<dbReference type="InterPro" id="IPR000322">
    <property type="entry name" value="Glyco_hydro_31_TIM"/>
</dbReference>
<dbReference type="Pfam" id="PF01055">
    <property type="entry name" value="Glyco_hydro_31_2nd"/>
    <property type="match status" value="1"/>
</dbReference>
<accession>A0ABW5PHF7</accession>
<dbReference type="PANTHER" id="PTHR22762:SF166">
    <property type="entry name" value="ALPHA-GLUCOSIDASE"/>
    <property type="match status" value="1"/>
</dbReference>
<dbReference type="Gene3D" id="2.60.40.1760">
    <property type="entry name" value="glycosyl hydrolase (family 31)"/>
    <property type="match status" value="1"/>
</dbReference>
<keyword evidence="2 4" id="KW-0378">Hydrolase</keyword>
<feature type="domain" description="Glycosyl hydrolase family 31 C-terminal" evidence="8">
    <location>
        <begin position="588"/>
        <end position="674"/>
    </location>
</feature>
<protein>
    <submittedName>
        <fullName evidence="9">Glycoside hydrolase family 31 protein</fullName>
        <ecNumber evidence="9">3.2.1.-</ecNumber>
    </submittedName>
</protein>
<evidence type="ECO:0000256" key="4">
    <source>
        <dbReference type="RuleBase" id="RU361185"/>
    </source>
</evidence>
<evidence type="ECO:0000256" key="2">
    <source>
        <dbReference type="ARBA" id="ARBA00022801"/>
    </source>
</evidence>
<sequence>MEDSSAAIHPDKTQMATVGANMRNIGKVSSFSKVSDYVYRVDAQNANIALSFVSDDIVRIKIFFTSEFDLKTTAGVLPQRTAPTQLNVNETEESIIIRTATMQVVMAKENFTLEVQDLEGGKFYSQNNVIWDNRGAVTAFNSMDSEAHFYGLGEKTSFLDKRGERYEMWNSDIFAPHVPEIEALYESIPFLLHYNRGNVYGLFLDNPGKTTFDMRTHADMYTVKADTGSMDYYIINGPQLKDVVKRYTDLTGRMSIPPKWSIGYHQSRYSYMSQEEVMDLARTFREKNIPCDVIYLDIHYMDEYRVFTFDKTRFPNPQQMMKDLREMGIRIVPIVDPGVKQDPRYPIYQEGIANDYFCKKIEGDLFIGPVWPGQSAFPDFTEDEVGRWWADKHRFYTDMGIQGVWNDMNEPAVFVESKTMDLDVVHRNNGDMKTHEELHNLYGMLMSKATYEGLREQLAGDRPFVLTRAGYSGVQRYAAVWTGDNRSFWEHMAMAMPMCLNLGLSGIPFTGPDIGGFAHHTTADLLTRWTQMGVFFPYCRNHSVLDSVRQEPWSFGPEVETVLREYIGLRYKLMPLLYNLFYEASQTGMPVMRPLLLEYPHDKNVFNLSDQFLFGSDMLIAPIIRPDTDHRSVYLPEGVWYDYWTGEKFTGGKHILAYAPMHVMPIYVKAGSVIPEQSLQQYADQPTDGVLRLNVYGVGAEASYRHELYEDDGRTFAYEQGAYNLVRLNMEEGAAEAAISYEYAHKGYESEHRTWLVRFKFAAFQPTAVEGLEQLSVSQIGAADAGWAFDEAAGELLVKFAPNAAGGTLRIRG</sequence>
<keyword evidence="3 4" id="KW-0326">Glycosidase</keyword>
<dbReference type="CDD" id="cd14752">
    <property type="entry name" value="GH31_N"/>
    <property type="match status" value="1"/>
</dbReference>